<dbReference type="AlphaFoldDB" id="A0A1C7MUQ4"/>
<dbReference type="InParanoid" id="A0A1C7MUQ4"/>
<dbReference type="Pfam" id="PF00441">
    <property type="entry name" value="Acyl-CoA_dh_1"/>
    <property type="match status" value="1"/>
</dbReference>
<dbReference type="SUPFAM" id="SSF47203">
    <property type="entry name" value="Acyl-CoA dehydrogenase C-terminal domain-like"/>
    <property type="match status" value="1"/>
</dbReference>
<evidence type="ECO:0000256" key="1">
    <source>
        <dbReference type="ARBA" id="ARBA00022630"/>
    </source>
</evidence>
<feature type="region of interest" description="Disordered" evidence="3">
    <location>
        <begin position="129"/>
        <end position="148"/>
    </location>
</feature>
<dbReference type="Gene3D" id="1.20.140.10">
    <property type="entry name" value="Butyryl-CoA Dehydrogenase, subunit A, domain 3"/>
    <property type="match status" value="1"/>
</dbReference>
<dbReference type="STRING" id="101091.A0A1C7MUQ4"/>
<dbReference type="Proteomes" id="UP000093000">
    <property type="component" value="Unassembled WGS sequence"/>
</dbReference>
<keyword evidence="1" id="KW-0285">Flavoprotein</keyword>
<evidence type="ECO:0000313" key="6">
    <source>
        <dbReference type="Proteomes" id="UP000093000"/>
    </source>
</evidence>
<dbReference type="InterPro" id="IPR036250">
    <property type="entry name" value="AcylCo_DH-like_C"/>
</dbReference>
<proteinExistence type="predicted"/>
<dbReference type="GO" id="GO:0005737">
    <property type="term" value="C:cytoplasm"/>
    <property type="evidence" value="ECO:0007669"/>
    <property type="project" value="TreeGrafter"/>
</dbReference>
<gene>
    <name evidence="5" type="primary">IBR3</name>
    <name evidence="5" type="ORF">A0J61_11423</name>
</gene>
<dbReference type="OrthoDB" id="434771at2759"/>
<dbReference type="PANTHER" id="PTHR48083">
    <property type="entry name" value="MEDIUM-CHAIN SPECIFIC ACYL-COA DEHYDROGENASE, MITOCHONDRIAL-RELATED"/>
    <property type="match status" value="1"/>
</dbReference>
<dbReference type="PANTHER" id="PTHR48083:SF13">
    <property type="entry name" value="ACYL-COA DEHYDROGENASE FAMILY MEMBER 11"/>
    <property type="match status" value="1"/>
</dbReference>
<dbReference type="GO" id="GO:0003995">
    <property type="term" value="F:acyl-CoA dehydrogenase activity"/>
    <property type="evidence" value="ECO:0007669"/>
    <property type="project" value="TreeGrafter"/>
</dbReference>
<evidence type="ECO:0000259" key="4">
    <source>
        <dbReference type="Pfam" id="PF00441"/>
    </source>
</evidence>
<keyword evidence="2" id="KW-0560">Oxidoreductase</keyword>
<evidence type="ECO:0000256" key="2">
    <source>
        <dbReference type="ARBA" id="ARBA00023002"/>
    </source>
</evidence>
<keyword evidence="6" id="KW-1185">Reference proteome</keyword>
<comment type="caution">
    <text evidence="5">The sequence shown here is derived from an EMBL/GenBank/DDBJ whole genome shotgun (WGS) entry which is preliminary data.</text>
</comment>
<organism evidence="5 6">
    <name type="scientific">Choanephora cucurbitarum</name>
    <dbReference type="NCBI Taxonomy" id="101091"/>
    <lineage>
        <taxon>Eukaryota</taxon>
        <taxon>Fungi</taxon>
        <taxon>Fungi incertae sedis</taxon>
        <taxon>Mucoromycota</taxon>
        <taxon>Mucoromycotina</taxon>
        <taxon>Mucoromycetes</taxon>
        <taxon>Mucorales</taxon>
        <taxon>Mucorineae</taxon>
        <taxon>Choanephoraceae</taxon>
        <taxon>Choanephoroideae</taxon>
        <taxon>Choanephora</taxon>
    </lineage>
</organism>
<evidence type="ECO:0000313" key="5">
    <source>
        <dbReference type="EMBL" id="OBZ80528.1"/>
    </source>
</evidence>
<feature type="domain" description="Acyl-CoA dehydrogenase/oxidase C-terminal" evidence="4">
    <location>
        <begin position="9"/>
        <end position="120"/>
    </location>
</feature>
<dbReference type="InterPro" id="IPR009075">
    <property type="entry name" value="AcylCo_DH/oxidase_C"/>
</dbReference>
<reference evidence="5 6" key="1">
    <citation type="submission" date="2016-03" db="EMBL/GenBank/DDBJ databases">
        <title>Choanephora cucurbitarum.</title>
        <authorList>
            <person name="Min B."/>
            <person name="Park H."/>
            <person name="Park J.-H."/>
            <person name="Shin H.-D."/>
            <person name="Choi I.-G."/>
        </authorList>
    </citation>
    <scope>NUCLEOTIDE SEQUENCE [LARGE SCALE GENOMIC DNA]</scope>
    <source>
        <strain evidence="5 6">KUS-F28377</strain>
    </source>
</reference>
<dbReference type="EMBL" id="LUGH01002017">
    <property type="protein sequence ID" value="OBZ80528.1"/>
    <property type="molecule type" value="Genomic_DNA"/>
</dbReference>
<sequence>MLVRVTDPSRRTFGKFLSEHGTVVADIAQSRIEIDQTRYLVLSAAQKIDQDKAKGAMKEIGMAKIASPNMLLRVLDRSMQAHGAGGISQDFPLAMFYASARTLRYADGPDEVHRNQIGKVELRRAEALQQKTAAQKKKSDLLASQSKL</sequence>
<dbReference type="InterPro" id="IPR050741">
    <property type="entry name" value="Acyl-CoA_dehydrogenase"/>
</dbReference>
<evidence type="ECO:0000256" key="3">
    <source>
        <dbReference type="SAM" id="MobiDB-lite"/>
    </source>
</evidence>
<name>A0A1C7MUQ4_9FUNG</name>
<protein>
    <submittedName>
        <fullName evidence="5">Putative acyl-CoA dehydrogenase IBR3</fullName>
    </submittedName>
</protein>
<dbReference type="GO" id="GO:0033539">
    <property type="term" value="P:fatty acid beta-oxidation using acyl-CoA dehydrogenase"/>
    <property type="evidence" value="ECO:0007669"/>
    <property type="project" value="TreeGrafter"/>
</dbReference>
<accession>A0A1C7MUQ4</accession>